<protein>
    <submittedName>
        <fullName evidence="1">Uncharacterized protein</fullName>
    </submittedName>
</protein>
<comment type="caution">
    <text evidence="1">The sequence shown here is derived from an EMBL/GenBank/DDBJ whole genome shotgun (WGS) entry which is preliminary data.</text>
</comment>
<dbReference type="EMBL" id="JAYMYQ010000006">
    <property type="protein sequence ID" value="KAK7324601.1"/>
    <property type="molecule type" value="Genomic_DNA"/>
</dbReference>
<dbReference type="AlphaFoldDB" id="A0AAN9KWL3"/>
<gene>
    <name evidence="1" type="ORF">VNO77_28298</name>
</gene>
<dbReference type="Proteomes" id="UP001367508">
    <property type="component" value="Unassembled WGS sequence"/>
</dbReference>
<proteinExistence type="predicted"/>
<accession>A0AAN9KWL3</accession>
<reference evidence="1 2" key="1">
    <citation type="submission" date="2024-01" db="EMBL/GenBank/DDBJ databases">
        <title>The genomes of 5 underutilized Papilionoideae crops provide insights into root nodulation and disease resistanc.</title>
        <authorList>
            <person name="Jiang F."/>
        </authorList>
    </citation>
    <scope>NUCLEOTIDE SEQUENCE [LARGE SCALE GENOMIC DNA]</scope>
    <source>
        <strain evidence="1">LVBAO_FW01</strain>
        <tissue evidence="1">Leaves</tissue>
    </source>
</reference>
<evidence type="ECO:0000313" key="2">
    <source>
        <dbReference type="Proteomes" id="UP001367508"/>
    </source>
</evidence>
<organism evidence="1 2">
    <name type="scientific">Canavalia gladiata</name>
    <name type="common">Sword bean</name>
    <name type="synonym">Dolichos gladiatus</name>
    <dbReference type="NCBI Taxonomy" id="3824"/>
    <lineage>
        <taxon>Eukaryota</taxon>
        <taxon>Viridiplantae</taxon>
        <taxon>Streptophyta</taxon>
        <taxon>Embryophyta</taxon>
        <taxon>Tracheophyta</taxon>
        <taxon>Spermatophyta</taxon>
        <taxon>Magnoliopsida</taxon>
        <taxon>eudicotyledons</taxon>
        <taxon>Gunneridae</taxon>
        <taxon>Pentapetalae</taxon>
        <taxon>rosids</taxon>
        <taxon>fabids</taxon>
        <taxon>Fabales</taxon>
        <taxon>Fabaceae</taxon>
        <taxon>Papilionoideae</taxon>
        <taxon>50 kb inversion clade</taxon>
        <taxon>NPAAA clade</taxon>
        <taxon>indigoferoid/millettioid clade</taxon>
        <taxon>Phaseoleae</taxon>
        <taxon>Canavalia</taxon>
    </lineage>
</organism>
<keyword evidence="2" id="KW-1185">Reference proteome</keyword>
<name>A0AAN9KWL3_CANGL</name>
<evidence type="ECO:0000313" key="1">
    <source>
        <dbReference type="EMBL" id="KAK7324601.1"/>
    </source>
</evidence>
<sequence>MAWTGDHVEESQSEIFDGEALTTCRTSLLEVYISCFESIVVVASPRTTWCMCASNSDTRGLWGHTCYPITNNHLVLDIYEAMISFVRFNGDISFYQKMTFSELSIA</sequence>